<accession>A0A9D2ID94</accession>
<evidence type="ECO:0000256" key="2">
    <source>
        <dbReference type="ARBA" id="ARBA00022475"/>
    </source>
</evidence>
<feature type="transmembrane region" description="Helical" evidence="6">
    <location>
        <begin position="99"/>
        <end position="121"/>
    </location>
</feature>
<evidence type="ECO:0000256" key="1">
    <source>
        <dbReference type="ARBA" id="ARBA00004429"/>
    </source>
</evidence>
<dbReference type="Proteomes" id="UP000824259">
    <property type="component" value="Unassembled WGS sequence"/>
</dbReference>
<dbReference type="InterPro" id="IPR011701">
    <property type="entry name" value="MFS"/>
</dbReference>
<protein>
    <submittedName>
        <fullName evidence="7">MFS transporter</fullName>
    </submittedName>
</protein>
<sequence>MHKKVDRRLLAPVLMGFFIMGFCDMVAPVTSKISEEFSEAQQQAVNFLPSMVFLWFLLLSTPIAALMNRIGRKATAMIGYAFTVVGLLVPYVAGVGSGLEWYFIGFGLLGIGNTAIQVAINPLLATIVPEERMTSYLTVGQIFRNTALLLLAPVMTALSVWLGDWRLLLPIYAGVTILGGVWLQLTSVQEPERAEHTVGLAECFRLLGNRTVLICTLGVACFIAADVGVGFVSGRLIDNPNSIFTITGYYACRIVGTLLGAWILTRVVDVKYLQWNMLLALAMCLGLFFVKADAAVYALAGVLGFTMACVFATFYAVATKSALDRTNEVAGLMILAISAGALSGPICGALIRAVGYSQAGLIWPTLCVCYLLWAATVLKRKSDRKKI</sequence>
<dbReference type="InterPro" id="IPR036259">
    <property type="entry name" value="MFS_trans_sf"/>
</dbReference>
<reference evidence="7" key="1">
    <citation type="journal article" date="2021" name="PeerJ">
        <title>Extensive microbial diversity within the chicken gut microbiome revealed by metagenomics and culture.</title>
        <authorList>
            <person name="Gilroy R."/>
            <person name="Ravi A."/>
            <person name="Getino M."/>
            <person name="Pursley I."/>
            <person name="Horton D.L."/>
            <person name="Alikhan N.F."/>
            <person name="Baker D."/>
            <person name="Gharbi K."/>
            <person name="Hall N."/>
            <person name="Watson M."/>
            <person name="Adriaenssens E.M."/>
            <person name="Foster-Nyarko E."/>
            <person name="Jarju S."/>
            <person name="Secka A."/>
            <person name="Antonio M."/>
            <person name="Oren A."/>
            <person name="Chaudhuri R.R."/>
            <person name="La Ragione R."/>
            <person name="Hildebrand F."/>
            <person name="Pallen M.J."/>
        </authorList>
    </citation>
    <scope>NUCLEOTIDE SEQUENCE</scope>
    <source>
        <strain evidence="7">CHK169-11906</strain>
    </source>
</reference>
<organism evidence="7 8">
    <name type="scientific">Candidatus Alistipes avicola</name>
    <dbReference type="NCBI Taxonomy" id="2838432"/>
    <lineage>
        <taxon>Bacteria</taxon>
        <taxon>Pseudomonadati</taxon>
        <taxon>Bacteroidota</taxon>
        <taxon>Bacteroidia</taxon>
        <taxon>Bacteroidales</taxon>
        <taxon>Rikenellaceae</taxon>
        <taxon>Alistipes</taxon>
    </lineage>
</organism>
<keyword evidence="3 6" id="KW-0812">Transmembrane</keyword>
<comment type="caution">
    <text evidence="7">The sequence shown here is derived from an EMBL/GenBank/DDBJ whole genome shotgun (WGS) entry which is preliminary data.</text>
</comment>
<reference evidence="7" key="2">
    <citation type="submission" date="2021-04" db="EMBL/GenBank/DDBJ databases">
        <authorList>
            <person name="Gilroy R."/>
        </authorList>
    </citation>
    <scope>NUCLEOTIDE SEQUENCE</scope>
    <source>
        <strain evidence="7">CHK169-11906</strain>
    </source>
</reference>
<feature type="transmembrane region" description="Helical" evidence="6">
    <location>
        <begin position="329"/>
        <end position="355"/>
    </location>
</feature>
<evidence type="ECO:0000256" key="3">
    <source>
        <dbReference type="ARBA" id="ARBA00022692"/>
    </source>
</evidence>
<gene>
    <name evidence="7" type="ORF">H9779_01225</name>
</gene>
<evidence type="ECO:0000313" key="7">
    <source>
        <dbReference type="EMBL" id="HJA98208.1"/>
    </source>
</evidence>
<feature type="transmembrane region" description="Helical" evidence="6">
    <location>
        <begin position="47"/>
        <end position="67"/>
    </location>
</feature>
<dbReference type="PANTHER" id="PTHR43702:SF3">
    <property type="entry name" value="PROTEIN TSGA"/>
    <property type="match status" value="1"/>
</dbReference>
<dbReference type="Gene3D" id="1.20.1250.20">
    <property type="entry name" value="MFS general substrate transporter like domains"/>
    <property type="match status" value="2"/>
</dbReference>
<feature type="transmembrane region" description="Helical" evidence="6">
    <location>
        <begin position="142"/>
        <end position="161"/>
    </location>
</feature>
<feature type="transmembrane region" description="Helical" evidence="6">
    <location>
        <begin position="74"/>
        <end position="93"/>
    </location>
</feature>
<evidence type="ECO:0000256" key="4">
    <source>
        <dbReference type="ARBA" id="ARBA00022989"/>
    </source>
</evidence>
<dbReference type="PANTHER" id="PTHR43702">
    <property type="entry name" value="L-FUCOSE-PROTON SYMPORTER"/>
    <property type="match status" value="1"/>
</dbReference>
<evidence type="ECO:0000256" key="6">
    <source>
        <dbReference type="SAM" id="Phobius"/>
    </source>
</evidence>
<dbReference type="EMBL" id="DWYR01000005">
    <property type="protein sequence ID" value="HJA98208.1"/>
    <property type="molecule type" value="Genomic_DNA"/>
</dbReference>
<feature type="transmembrane region" description="Helical" evidence="6">
    <location>
        <begin position="212"/>
        <end position="237"/>
    </location>
</feature>
<dbReference type="GO" id="GO:0005886">
    <property type="term" value="C:plasma membrane"/>
    <property type="evidence" value="ECO:0007669"/>
    <property type="project" value="UniProtKB-SubCell"/>
</dbReference>
<feature type="transmembrane region" description="Helical" evidence="6">
    <location>
        <begin position="272"/>
        <end position="290"/>
    </location>
</feature>
<dbReference type="InterPro" id="IPR050375">
    <property type="entry name" value="MFS_TsgA-like"/>
</dbReference>
<name>A0A9D2ID94_9BACT</name>
<keyword evidence="5 6" id="KW-0472">Membrane</keyword>
<evidence type="ECO:0000256" key="5">
    <source>
        <dbReference type="ARBA" id="ARBA00023136"/>
    </source>
</evidence>
<dbReference type="SUPFAM" id="SSF103473">
    <property type="entry name" value="MFS general substrate transporter"/>
    <property type="match status" value="1"/>
</dbReference>
<proteinExistence type="predicted"/>
<feature type="transmembrane region" description="Helical" evidence="6">
    <location>
        <begin position="361"/>
        <end position="378"/>
    </location>
</feature>
<evidence type="ECO:0000313" key="8">
    <source>
        <dbReference type="Proteomes" id="UP000824259"/>
    </source>
</evidence>
<feature type="transmembrane region" description="Helical" evidence="6">
    <location>
        <begin position="167"/>
        <end position="185"/>
    </location>
</feature>
<comment type="subcellular location">
    <subcellularLocation>
        <location evidence="1">Cell inner membrane</location>
        <topology evidence="1">Multi-pass membrane protein</topology>
    </subcellularLocation>
</comment>
<keyword evidence="2" id="KW-1003">Cell membrane</keyword>
<keyword evidence="4 6" id="KW-1133">Transmembrane helix</keyword>
<feature type="transmembrane region" description="Helical" evidence="6">
    <location>
        <begin position="296"/>
        <end position="317"/>
    </location>
</feature>
<dbReference type="GO" id="GO:0022857">
    <property type="term" value="F:transmembrane transporter activity"/>
    <property type="evidence" value="ECO:0007669"/>
    <property type="project" value="InterPro"/>
</dbReference>
<dbReference type="Pfam" id="PF07690">
    <property type="entry name" value="MFS_1"/>
    <property type="match status" value="1"/>
</dbReference>
<dbReference type="AlphaFoldDB" id="A0A9D2ID94"/>
<feature type="transmembrane region" description="Helical" evidence="6">
    <location>
        <begin position="243"/>
        <end position="265"/>
    </location>
</feature>